<dbReference type="EMBL" id="CAJVPM010005365">
    <property type="protein sequence ID" value="CAG8523123.1"/>
    <property type="molecule type" value="Genomic_DNA"/>
</dbReference>
<proteinExistence type="predicted"/>
<accession>A0ACA9LHC7</accession>
<evidence type="ECO:0000313" key="2">
    <source>
        <dbReference type="Proteomes" id="UP000789860"/>
    </source>
</evidence>
<evidence type="ECO:0000313" key="1">
    <source>
        <dbReference type="EMBL" id="CAG8523123.1"/>
    </source>
</evidence>
<gene>
    <name evidence="1" type="ORF">SCALOS_LOCUS4150</name>
</gene>
<name>A0ACA9LHC7_9GLOM</name>
<dbReference type="Proteomes" id="UP000789860">
    <property type="component" value="Unassembled WGS sequence"/>
</dbReference>
<reference evidence="1" key="1">
    <citation type="submission" date="2021-06" db="EMBL/GenBank/DDBJ databases">
        <authorList>
            <person name="Kallberg Y."/>
            <person name="Tangrot J."/>
            <person name="Rosling A."/>
        </authorList>
    </citation>
    <scope>NUCLEOTIDE SEQUENCE</scope>
    <source>
        <strain evidence="1">AU212A</strain>
    </source>
</reference>
<sequence>PENLIDFILNDLPDDYDSDDYLFEKVFCVALELLIDIVDSTSEDHINKDVVQQIINLISKADKFS</sequence>
<keyword evidence="2" id="KW-1185">Reference proteome</keyword>
<organism evidence="1 2">
    <name type="scientific">Scutellospora calospora</name>
    <dbReference type="NCBI Taxonomy" id="85575"/>
    <lineage>
        <taxon>Eukaryota</taxon>
        <taxon>Fungi</taxon>
        <taxon>Fungi incertae sedis</taxon>
        <taxon>Mucoromycota</taxon>
        <taxon>Glomeromycotina</taxon>
        <taxon>Glomeromycetes</taxon>
        <taxon>Diversisporales</taxon>
        <taxon>Gigasporaceae</taxon>
        <taxon>Scutellospora</taxon>
    </lineage>
</organism>
<comment type="caution">
    <text evidence="1">The sequence shown here is derived from an EMBL/GenBank/DDBJ whole genome shotgun (WGS) entry which is preliminary data.</text>
</comment>
<protein>
    <submittedName>
        <fullName evidence="1">11141_t:CDS:1</fullName>
    </submittedName>
</protein>
<feature type="non-terminal residue" evidence="1">
    <location>
        <position position="1"/>
    </location>
</feature>